<dbReference type="InterPro" id="IPR026956">
    <property type="entry name" value="D-ser_dehydrat-like_dom"/>
</dbReference>
<dbReference type="InterPro" id="IPR001608">
    <property type="entry name" value="Ala_racemase_N"/>
</dbReference>
<evidence type="ECO:0000256" key="5">
    <source>
        <dbReference type="ARBA" id="ARBA00023239"/>
    </source>
</evidence>
<dbReference type="AlphaFoldDB" id="A0A9W6U2S0"/>
<evidence type="ECO:0000256" key="3">
    <source>
        <dbReference type="ARBA" id="ARBA00005323"/>
    </source>
</evidence>
<dbReference type="SUPFAM" id="SSF51419">
    <property type="entry name" value="PLP-binding barrel"/>
    <property type="match status" value="1"/>
</dbReference>
<keyword evidence="5" id="KW-0456">Lyase</keyword>
<keyword evidence="8" id="KW-1185">Reference proteome</keyword>
<dbReference type="PANTHER" id="PTHR28004:SF2">
    <property type="entry name" value="D-SERINE DEHYDRATASE"/>
    <property type="match status" value="1"/>
</dbReference>
<dbReference type="EMBL" id="BSXW01000533">
    <property type="protein sequence ID" value="GMF24866.1"/>
    <property type="molecule type" value="Genomic_DNA"/>
</dbReference>
<dbReference type="SMART" id="SM01119">
    <property type="entry name" value="D-ser_dehydrat"/>
    <property type="match status" value="1"/>
</dbReference>
<dbReference type="GO" id="GO:0008721">
    <property type="term" value="F:D-serine ammonia-lyase activity"/>
    <property type="evidence" value="ECO:0007669"/>
    <property type="project" value="TreeGrafter"/>
</dbReference>
<dbReference type="InterPro" id="IPR051466">
    <property type="entry name" value="D-amino_acid_metab_enzyme"/>
</dbReference>
<gene>
    <name evidence="7" type="ORF">Plil01_001021900</name>
</gene>
<dbReference type="FunFam" id="3.20.20.10:FF:000026">
    <property type="entry name" value="D-threonine aldolase"/>
    <property type="match status" value="1"/>
</dbReference>
<sequence length="442" mass="47176">MMYRTLSCKLGTYPLNRNMWRSSSLPLAAAAAATAVGALTLRRLSTRGVSRRAPGCVGDLITSLETPCLLVDLDALEANLKRLPASLKASPHVAIRPHAKAHKSSAVGQLQMDMSHAVGLCCQKVGEAEAMFAGGVQDLLLSNEVYGEERYERMAVLAKGGATVTLIFDSAETVEQAAKVAKAKGVDFRALVEVNVGQDRCGVDTVEEAVKLAKEIDSYAPVLEMVGIQAYHGAAQHIRSYDEKKKVIAGVAEKAKSVRDALVKHALKCDVVTGGGTGTYLLEAASGVFTEVQPGSYLFNDADYARNLGEDGEFVHDWKQSLYVLTTVMSKNTKAAVPRAVVDAGTKAVSLDSGSPLVHTLANGDKLSTPLEYHGGGDEHGILKPLHSTSDPKKAALPPLGSKLLLVPGHCDPTTNMYDHLIVYRGDRVEHVWKIEARGPGN</sequence>
<comment type="caution">
    <text evidence="7">The sequence shown here is derived from an EMBL/GenBank/DDBJ whole genome shotgun (WGS) entry which is preliminary data.</text>
</comment>
<accession>A0A9W6U2S0</accession>
<dbReference type="OrthoDB" id="20198at2759"/>
<reference evidence="7" key="1">
    <citation type="submission" date="2023-04" db="EMBL/GenBank/DDBJ databases">
        <title>Phytophthora lilii NBRC 32176.</title>
        <authorList>
            <person name="Ichikawa N."/>
            <person name="Sato H."/>
            <person name="Tonouchi N."/>
        </authorList>
    </citation>
    <scope>NUCLEOTIDE SEQUENCE</scope>
    <source>
        <strain evidence="7">NBRC 32176</strain>
    </source>
</reference>
<evidence type="ECO:0000256" key="1">
    <source>
        <dbReference type="ARBA" id="ARBA00001933"/>
    </source>
</evidence>
<evidence type="ECO:0000256" key="4">
    <source>
        <dbReference type="ARBA" id="ARBA00022898"/>
    </source>
</evidence>
<name>A0A9W6U2S0_9STRA</name>
<evidence type="ECO:0000313" key="8">
    <source>
        <dbReference type="Proteomes" id="UP001165083"/>
    </source>
</evidence>
<dbReference type="Pfam" id="PF01168">
    <property type="entry name" value="Ala_racemase_N"/>
    <property type="match status" value="1"/>
</dbReference>
<dbReference type="CDD" id="cd06819">
    <property type="entry name" value="PLPDE_III_LS_D-TA"/>
    <property type="match status" value="1"/>
</dbReference>
<dbReference type="GO" id="GO:0016830">
    <property type="term" value="F:carbon-carbon lyase activity"/>
    <property type="evidence" value="ECO:0007669"/>
    <property type="project" value="UniProtKB-ARBA"/>
</dbReference>
<dbReference type="Gene3D" id="2.40.37.20">
    <property type="entry name" value="D-serine dehydratase-like domain"/>
    <property type="match status" value="1"/>
</dbReference>
<evidence type="ECO:0000259" key="6">
    <source>
        <dbReference type="SMART" id="SM01119"/>
    </source>
</evidence>
<comment type="similarity">
    <text evidence="3">Belongs to the DSD1 family.</text>
</comment>
<keyword evidence="4" id="KW-0663">Pyridoxal phosphate</keyword>
<dbReference type="InterPro" id="IPR042208">
    <property type="entry name" value="D-ser_dehydrat-like_sf"/>
</dbReference>
<comment type="cofactor">
    <cofactor evidence="2">
        <name>Mg(2+)</name>
        <dbReference type="ChEBI" id="CHEBI:18420"/>
    </cofactor>
</comment>
<dbReference type="Gene3D" id="3.20.20.10">
    <property type="entry name" value="Alanine racemase"/>
    <property type="match status" value="1"/>
</dbReference>
<feature type="domain" description="D-serine dehydratase-like" evidence="6">
    <location>
        <begin position="321"/>
        <end position="425"/>
    </location>
</feature>
<dbReference type="GO" id="GO:0036088">
    <property type="term" value="P:D-serine catabolic process"/>
    <property type="evidence" value="ECO:0007669"/>
    <property type="project" value="TreeGrafter"/>
</dbReference>
<organism evidence="7 8">
    <name type="scientific">Phytophthora lilii</name>
    <dbReference type="NCBI Taxonomy" id="2077276"/>
    <lineage>
        <taxon>Eukaryota</taxon>
        <taxon>Sar</taxon>
        <taxon>Stramenopiles</taxon>
        <taxon>Oomycota</taxon>
        <taxon>Peronosporomycetes</taxon>
        <taxon>Peronosporales</taxon>
        <taxon>Peronosporaceae</taxon>
        <taxon>Phytophthora</taxon>
    </lineage>
</organism>
<protein>
    <submittedName>
        <fullName evidence="7">Unnamed protein product</fullName>
    </submittedName>
</protein>
<evidence type="ECO:0000313" key="7">
    <source>
        <dbReference type="EMBL" id="GMF24866.1"/>
    </source>
</evidence>
<comment type="cofactor">
    <cofactor evidence="1">
        <name>pyridoxal 5'-phosphate</name>
        <dbReference type="ChEBI" id="CHEBI:597326"/>
    </cofactor>
</comment>
<proteinExistence type="inferred from homology"/>
<evidence type="ECO:0000256" key="2">
    <source>
        <dbReference type="ARBA" id="ARBA00001946"/>
    </source>
</evidence>
<dbReference type="Pfam" id="PF14031">
    <property type="entry name" value="D-ser_dehydrat"/>
    <property type="match status" value="1"/>
</dbReference>
<dbReference type="Proteomes" id="UP001165083">
    <property type="component" value="Unassembled WGS sequence"/>
</dbReference>
<dbReference type="PANTHER" id="PTHR28004">
    <property type="entry name" value="ZGC:162816-RELATED"/>
    <property type="match status" value="1"/>
</dbReference>
<dbReference type="InterPro" id="IPR029066">
    <property type="entry name" value="PLP-binding_barrel"/>
</dbReference>